<proteinExistence type="inferred from homology"/>
<organism evidence="14 15">
    <name type="scientific">Mesocricetus auratus</name>
    <name type="common">Golden hamster</name>
    <dbReference type="NCBI Taxonomy" id="10036"/>
    <lineage>
        <taxon>Eukaryota</taxon>
        <taxon>Metazoa</taxon>
        <taxon>Chordata</taxon>
        <taxon>Craniata</taxon>
        <taxon>Vertebrata</taxon>
        <taxon>Euteleostomi</taxon>
        <taxon>Mammalia</taxon>
        <taxon>Eutheria</taxon>
        <taxon>Euarchontoglires</taxon>
        <taxon>Glires</taxon>
        <taxon>Rodentia</taxon>
        <taxon>Myomorpha</taxon>
        <taxon>Muroidea</taxon>
        <taxon>Cricetidae</taxon>
        <taxon>Cricetinae</taxon>
        <taxon>Mesocricetus</taxon>
    </lineage>
</organism>
<dbReference type="InterPro" id="IPR002408">
    <property type="entry name" value="Natriuretic_peptide_brain"/>
</dbReference>
<evidence type="ECO:0000256" key="11">
    <source>
        <dbReference type="ARBA" id="ARBA00032369"/>
    </source>
</evidence>
<evidence type="ECO:0000256" key="8">
    <source>
        <dbReference type="ARBA" id="ARBA00023157"/>
    </source>
</evidence>
<sequence length="122" mass="13674">MDLRKVLSRVVLFLLFLYLSPLGSHSHPLGSPSQSPEQSKMQTLLDLLREKAEAVARGQLLKDQDVITKAPLQSTLGSQDSTLHVLQKLRNSKKMHNSGCFGQRIDRIGSFSRLGCNVLKRY</sequence>
<dbReference type="InterPro" id="IPR030480">
    <property type="entry name" value="Natr_peptide_CS"/>
</dbReference>
<evidence type="ECO:0000256" key="5">
    <source>
        <dbReference type="ARBA" id="ARBA00022702"/>
    </source>
</evidence>
<gene>
    <name evidence="15" type="primary">Nppb</name>
</gene>
<evidence type="ECO:0000313" key="14">
    <source>
        <dbReference type="Proteomes" id="UP000886700"/>
    </source>
</evidence>
<dbReference type="Proteomes" id="UP000886700">
    <property type="component" value="Unplaced"/>
</dbReference>
<accession>A0A1U7R1Z0</accession>
<dbReference type="GO" id="GO:0048872">
    <property type="term" value="P:homeostasis of number of cells"/>
    <property type="evidence" value="ECO:0007669"/>
    <property type="project" value="Ensembl"/>
</dbReference>
<dbReference type="GO" id="GO:0007218">
    <property type="term" value="P:neuropeptide signaling pathway"/>
    <property type="evidence" value="ECO:0007669"/>
    <property type="project" value="TreeGrafter"/>
</dbReference>
<dbReference type="GO" id="GO:0007168">
    <property type="term" value="P:receptor guanylyl cyclase signaling pathway"/>
    <property type="evidence" value="ECO:0007669"/>
    <property type="project" value="TreeGrafter"/>
</dbReference>
<dbReference type="GO" id="GO:0001935">
    <property type="term" value="P:endothelial cell proliferation"/>
    <property type="evidence" value="ECO:0007669"/>
    <property type="project" value="Ensembl"/>
</dbReference>
<dbReference type="PANTHER" id="PTHR14066">
    <property type="entry name" value="ATRIAL NATRIURETIC FACTOR PRECURSOR"/>
    <property type="match status" value="1"/>
</dbReference>
<dbReference type="GO" id="GO:0060976">
    <property type="term" value="P:coronary vasculature development"/>
    <property type="evidence" value="ECO:0007669"/>
    <property type="project" value="Ensembl"/>
</dbReference>
<keyword evidence="4" id="KW-0964">Secreted</keyword>
<dbReference type="PROSITE" id="PS00263">
    <property type="entry name" value="NATRIURETIC_PEPTIDE"/>
    <property type="match status" value="1"/>
</dbReference>
<feature type="signal peptide" evidence="13">
    <location>
        <begin position="1"/>
        <end position="26"/>
    </location>
</feature>
<dbReference type="GO" id="GO:0000165">
    <property type="term" value="P:MAPK cascade"/>
    <property type="evidence" value="ECO:0007669"/>
    <property type="project" value="Ensembl"/>
</dbReference>
<dbReference type="KEGG" id="maua:101839051"/>
<keyword evidence="6 13" id="KW-0732">Signal</keyword>
<evidence type="ECO:0000256" key="6">
    <source>
        <dbReference type="ARBA" id="ARBA00022729"/>
    </source>
</evidence>
<evidence type="ECO:0000256" key="4">
    <source>
        <dbReference type="ARBA" id="ARBA00022525"/>
    </source>
</evidence>
<keyword evidence="8" id="KW-1015">Disulfide bond</keyword>
<dbReference type="GO" id="GO:0031667">
    <property type="term" value="P:response to nutrient levels"/>
    <property type="evidence" value="ECO:0007669"/>
    <property type="project" value="Ensembl"/>
</dbReference>
<dbReference type="GO" id="GO:0005179">
    <property type="term" value="F:hormone activity"/>
    <property type="evidence" value="ECO:0007669"/>
    <property type="project" value="UniProtKB-KW"/>
</dbReference>
<evidence type="ECO:0000256" key="10">
    <source>
        <dbReference type="ARBA" id="ARBA00032322"/>
    </source>
</evidence>
<comment type="similarity">
    <text evidence="2 12">Belongs to the natriuretic peptide family.</text>
</comment>
<dbReference type="GeneID" id="101839051"/>
<dbReference type="GO" id="GO:0006182">
    <property type="term" value="P:cGMP biosynthetic process"/>
    <property type="evidence" value="ECO:0007669"/>
    <property type="project" value="TreeGrafter"/>
</dbReference>
<keyword evidence="14" id="KW-1185">Reference proteome</keyword>
<dbReference type="STRING" id="10036.ENSMAUP00000023250"/>
<dbReference type="RefSeq" id="XP_005079400.1">
    <property type="nucleotide sequence ID" value="XM_005079343.4"/>
</dbReference>
<dbReference type="InterPro" id="IPR000663">
    <property type="entry name" value="Natr_peptide"/>
</dbReference>
<dbReference type="SMART" id="SM00183">
    <property type="entry name" value="NAT_PEP"/>
    <property type="match status" value="1"/>
</dbReference>
<dbReference type="GO" id="GO:0014898">
    <property type="term" value="P:cardiac muscle hypertrophy in response to stress"/>
    <property type="evidence" value="ECO:0007669"/>
    <property type="project" value="Ensembl"/>
</dbReference>
<evidence type="ECO:0000256" key="9">
    <source>
        <dbReference type="ARBA" id="ARBA00031802"/>
    </source>
</evidence>
<evidence type="ECO:0000256" key="13">
    <source>
        <dbReference type="SAM" id="SignalP"/>
    </source>
</evidence>
<dbReference type="GO" id="GO:0005615">
    <property type="term" value="C:extracellular space"/>
    <property type="evidence" value="ECO:0007669"/>
    <property type="project" value="TreeGrafter"/>
</dbReference>
<feature type="chain" id="PRO_5010540975" description="Natriuretic peptides B" evidence="13">
    <location>
        <begin position="27"/>
        <end position="122"/>
    </location>
</feature>
<comment type="subcellular location">
    <subcellularLocation>
        <location evidence="1 12">Secreted</location>
    </subcellularLocation>
</comment>
<dbReference type="eggNOG" id="ENOG502SD0X">
    <property type="taxonomic scope" value="Eukaryota"/>
</dbReference>
<dbReference type="Pfam" id="PF00212">
    <property type="entry name" value="ANP"/>
    <property type="match status" value="1"/>
</dbReference>
<dbReference type="PRINTS" id="PR00712">
    <property type="entry name" value="BNATPEPTIDE"/>
</dbReference>
<evidence type="ECO:0000313" key="15">
    <source>
        <dbReference type="RefSeq" id="XP_005079400.1"/>
    </source>
</evidence>
<evidence type="ECO:0000256" key="12">
    <source>
        <dbReference type="RuleBase" id="RU003686"/>
    </source>
</evidence>
<keyword evidence="5" id="KW-0372">Hormone</keyword>
<dbReference type="AlphaFoldDB" id="A0A1U7R1Z0"/>
<evidence type="ECO:0000256" key="1">
    <source>
        <dbReference type="ARBA" id="ARBA00004613"/>
    </source>
</evidence>
<dbReference type="GO" id="GO:0070482">
    <property type="term" value="P:response to oxygen levels"/>
    <property type="evidence" value="ECO:0007669"/>
    <property type="project" value="Ensembl"/>
</dbReference>
<evidence type="ECO:0000256" key="2">
    <source>
        <dbReference type="ARBA" id="ARBA00009041"/>
    </source>
</evidence>
<evidence type="ECO:0000256" key="3">
    <source>
        <dbReference type="ARBA" id="ARBA00020075"/>
    </source>
</evidence>
<dbReference type="GO" id="GO:0019934">
    <property type="term" value="P:cGMP-mediated signaling"/>
    <property type="evidence" value="ECO:0007669"/>
    <property type="project" value="TreeGrafter"/>
</dbReference>
<dbReference type="PANTHER" id="PTHR14066:SF10">
    <property type="entry name" value="NATRIURETIC PEPTIDES B"/>
    <property type="match status" value="1"/>
</dbReference>
<dbReference type="CTD" id="4879"/>
<dbReference type="GO" id="GO:0003085">
    <property type="term" value="P:negative regulation of systemic arterial blood pressure"/>
    <property type="evidence" value="ECO:0007669"/>
    <property type="project" value="TreeGrafter"/>
</dbReference>
<dbReference type="GO" id="GO:0097746">
    <property type="term" value="P:blood vessel diameter maintenance"/>
    <property type="evidence" value="ECO:0007669"/>
    <property type="project" value="UniProtKB-KW"/>
</dbReference>
<evidence type="ECO:0000256" key="7">
    <source>
        <dbReference type="ARBA" id="ARBA00022858"/>
    </source>
</evidence>
<dbReference type="OrthoDB" id="9892281at2759"/>
<reference evidence="15" key="1">
    <citation type="submission" date="2025-08" db="UniProtKB">
        <authorList>
            <consortium name="RefSeq"/>
        </authorList>
    </citation>
    <scope>IDENTIFICATION</scope>
    <source>
        <tissue evidence="15">Liver</tissue>
    </source>
</reference>
<protein>
    <recommendedName>
        <fullName evidence="3">Natriuretic peptides B</fullName>
    </recommendedName>
    <alternativeName>
        <fullName evidence="9">Brain natriuretic factor prohormone</fullName>
    </alternativeName>
    <alternativeName>
        <fullName evidence="10">Gamma-brain natriuretic peptide</fullName>
    </alternativeName>
    <alternativeName>
        <fullName evidence="11">Iso-ANP</fullName>
    </alternativeName>
</protein>
<dbReference type="GO" id="GO:0051427">
    <property type="term" value="F:hormone receptor binding"/>
    <property type="evidence" value="ECO:0007669"/>
    <property type="project" value="TreeGrafter"/>
</dbReference>
<dbReference type="InterPro" id="IPR050787">
    <property type="entry name" value="Natriuretic_peptide"/>
</dbReference>
<keyword evidence="7 12" id="KW-0838">Vasoactive</keyword>
<name>A0A1U7R1Z0_MESAU</name>
<dbReference type="GO" id="GO:0005737">
    <property type="term" value="C:cytoplasm"/>
    <property type="evidence" value="ECO:0007669"/>
    <property type="project" value="TreeGrafter"/>
</dbReference>